<feature type="domain" description="Nicastrin small lobe" evidence="13">
    <location>
        <begin position="767"/>
        <end position="928"/>
    </location>
</feature>
<dbReference type="EMBL" id="MCFG01000157">
    <property type="protein sequence ID" value="ORX80024.1"/>
    <property type="molecule type" value="Genomic_DNA"/>
</dbReference>
<evidence type="ECO:0000256" key="10">
    <source>
        <dbReference type="SAM" id="MobiDB-lite"/>
    </source>
</evidence>
<keyword evidence="7 11" id="KW-1133">Transmembrane helix</keyword>
<feature type="transmembrane region" description="Helical" evidence="11">
    <location>
        <begin position="1431"/>
        <end position="1451"/>
    </location>
</feature>
<evidence type="ECO:0000313" key="14">
    <source>
        <dbReference type="EMBL" id="ORX80024.1"/>
    </source>
</evidence>
<accession>A0A1Y1X3Y7</accession>
<evidence type="ECO:0000256" key="8">
    <source>
        <dbReference type="ARBA" id="ARBA00023136"/>
    </source>
</evidence>
<keyword evidence="5 12" id="KW-0732">Signal</keyword>
<keyword evidence="6" id="KW-0914">Notch signaling pathway</keyword>
<proteinExistence type="inferred from homology"/>
<evidence type="ECO:0000256" key="7">
    <source>
        <dbReference type="ARBA" id="ARBA00022989"/>
    </source>
</evidence>
<comment type="subcellular location">
    <subcellularLocation>
        <location evidence="1">Membrane</location>
        <topology evidence="1">Single-pass type I membrane protein</topology>
    </subcellularLocation>
</comment>
<name>A0A1Y1X3Y7_9FUNG</name>
<evidence type="ECO:0000256" key="2">
    <source>
        <dbReference type="ARBA" id="ARBA00007717"/>
    </source>
</evidence>
<dbReference type="Pfam" id="PF18266">
    <property type="entry name" value="Ncstrn_small"/>
    <property type="match status" value="2"/>
</dbReference>
<dbReference type="SUPFAM" id="SSF53187">
    <property type="entry name" value="Zn-dependent exopeptidases"/>
    <property type="match status" value="2"/>
</dbReference>
<feature type="chain" id="PRO_5012598454" description="Nicastrin" evidence="12">
    <location>
        <begin position="18"/>
        <end position="1462"/>
    </location>
</feature>
<keyword evidence="9" id="KW-0325">Glycoprotein</keyword>
<evidence type="ECO:0000256" key="11">
    <source>
        <dbReference type="SAM" id="Phobius"/>
    </source>
</evidence>
<reference evidence="14 15" key="1">
    <citation type="submission" date="2016-08" db="EMBL/GenBank/DDBJ databases">
        <title>A Parts List for Fungal Cellulosomes Revealed by Comparative Genomics.</title>
        <authorList>
            <consortium name="DOE Joint Genome Institute"/>
            <person name="Haitjema C.H."/>
            <person name="Gilmore S.P."/>
            <person name="Henske J.K."/>
            <person name="Solomon K.V."/>
            <person name="De Groot R."/>
            <person name="Kuo A."/>
            <person name="Mondo S.J."/>
            <person name="Salamov A.A."/>
            <person name="Labutti K."/>
            <person name="Zhao Z."/>
            <person name="Chiniquy J."/>
            <person name="Barry K."/>
            <person name="Brewer H.M."/>
            <person name="Purvine S.O."/>
            <person name="Wright A.T."/>
            <person name="Boxma B."/>
            <person name="Van Alen T."/>
            <person name="Hackstein J.H."/>
            <person name="Baker S.E."/>
            <person name="Grigoriev I.V."/>
            <person name="O'Malley M.A."/>
        </authorList>
    </citation>
    <scope>NUCLEOTIDE SEQUENCE [LARGE SCALE GENOMIC DNA]</scope>
    <source>
        <strain evidence="14 15">S4</strain>
    </source>
</reference>
<dbReference type="STRING" id="1754192.A0A1Y1X3Y7"/>
<evidence type="ECO:0000256" key="4">
    <source>
        <dbReference type="ARBA" id="ARBA00022692"/>
    </source>
</evidence>
<feature type="compositionally biased region" description="Low complexity" evidence="10">
    <location>
        <begin position="1140"/>
        <end position="1151"/>
    </location>
</feature>
<evidence type="ECO:0000256" key="9">
    <source>
        <dbReference type="ARBA" id="ARBA00023180"/>
    </source>
</evidence>
<protein>
    <recommendedName>
        <fullName evidence="3">Nicastrin</fullName>
    </recommendedName>
</protein>
<evidence type="ECO:0000259" key="13">
    <source>
        <dbReference type="Pfam" id="PF18266"/>
    </source>
</evidence>
<feature type="signal peptide" evidence="12">
    <location>
        <begin position="1"/>
        <end position="17"/>
    </location>
</feature>
<evidence type="ECO:0000256" key="6">
    <source>
        <dbReference type="ARBA" id="ARBA00022976"/>
    </source>
</evidence>
<keyword evidence="8 11" id="KW-0472">Membrane</keyword>
<organism evidence="14 15">
    <name type="scientific">Anaeromyces robustus</name>
    <dbReference type="NCBI Taxonomy" id="1754192"/>
    <lineage>
        <taxon>Eukaryota</taxon>
        <taxon>Fungi</taxon>
        <taxon>Fungi incertae sedis</taxon>
        <taxon>Chytridiomycota</taxon>
        <taxon>Chytridiomycota incertae sedis</taxon>
        <taxon>Neocallimastigomycetes</taxon>
        <taxon>Neocallimastigales</taxon>
        <taxon>Neocallimastigaceae</taxon>
        <taxon>Anaeromyces</taxon>
    </lineage>
</organism>
<keyword evidence="15" id="KW-1185">Reference proteome</keyword>
<dbReference type="GO" id="GO:0016485">
    <property type="term" value="P:protein processing"/>
    <property type="evidence" value="ECO:0007669"/>
    <property type="project" value="InterPro"/>
</dbReference>
<dbReference type="InterPro" id="IPR041084">
    <property type="entry name" value="Ncstrn_small"/>
</dbReference>
<feature type="region of interest" description="Disordered" evidence="10">
    <location>
        <begin position="1134"/>
        <end position="1157"/>
    </location>
</feature>
<reference evidence="14 15" key="2">
    <citation type="submission" date="2016-08" db="EMBL/GenBank/DDBJ databases">
        <title>Pervasive Adenine N6-methylation of Active Genes in Fungi.</title>
        <authorList>
            <consortium name="DOE Joint Genome Institute"/>
            <person name="Mondo S.J."/>
            <person name="Dannebaum R.O."/>
            <person name="Kuo R.C."/>
            <person name="Labutti K."/>
            <person name="Haridas S."/>
            <person name="Kuo A."/>
            <person name="Salamov A."/>
            <person name="Ahrendt S.R."/>
            <person name="Lipzen A."/>
            <person name="Sullivan W."/>
            <person name="Andreopoulos W.B."/>
            <person name="Clum A."/>
            <person name="Lindquist E."/>
            <person name="Daum C."/>
            <person name="Ramamoorthy G.K."/>
            <person name="Gryganskyi A."/>
            <person name="Culley D."/>
            <person name="Magnuson J.K."/>
            <person name="James T.Y."/>
            <person name="O'Malley M.A."/>
            <person name="Stajich J.E."/>
            <person name="Spatafora J.W."/>
            <person name="Visel A."/>
            <person name="Grigoriev I.V."/>
        </authorList>
    </citation>
    <scope>NUCLEOTIDE SEQUENCE [LARGE SCALE GENOMIC DNA]</scope>
    <source>
        <strain evidence="14 15">S4</strain>
    </source>
</reference>
<comment type="caution">
    <text evidence="14">The sequence shown here is derived from an EMBL/GenBank/DDBJ whole genome shotgun (WGS) entry which is preliminary data.</text>
</comment>
<keyword evidence="4 11" id="KW-0812">Transmembrane</keyword>
<evidence type="ECO:0000256" key="1">
    <source>
        <dbReference type="ARBA" id="ARBA00004479"/>
    </source>
</evidence>
<comment type="similarity">
    <text evidence="2">Belongs to the nicastrin family.</text>
</comment>
<dbReference type="GO" id="GO:0005886">
    <property type="term" value="C:plasma membrane"/>
    <property type="evidence" value="ECO:0007669"/>
    <property type="project" value="UniProtKB-ARBA"/>
</dbReference>
<evidence type="ECO:0000256" key="12">
    <source>
        <dbReference type="SAM" id="SignalP"/>
    </source>
</evidence>
<dbReference type="PANTHER" id="PTHR21092">
    <property type="entry name" value="NICASTRIN"/>
    <property type="match status" value="1"/>
</dbReference>
<evidence type="ECO:0000256" key="3">
    <source>
        <dbReference type="ARBA" id="ARBA00015303"/>
    </source>
</evidence>
<dbReference type="PANTHER" id="PTHR21092:SF0">
    <property type="entry name" value="NICASTRIN"/>
    <property type="match status" value="1"/>
</dbReference>
<sequence>MIIILFFILFHFLLVNCKYNYTYYQINSAKEQEIGCSVFPRILNSTSEFGSGSKTDIGTIYRITTEKELKNIKNVKIKGKLAVAISSDLVNKKNLKELDAYSDKIAGLIVLYDPDSKVPYSPDKECPNCEFGLYAGEERANYKWNPYGDGLLYEKFSYPIFGISPNNEFDRLAVIEADNYNKKHNYKKYPLYKMKFKLFMSASKNSETCLPRGHCLPIGGNSVWSTFSKKIDPNDGKKIIIVSSQLDGNSLFHDFSSGLNSQIGGLVANLGIANAFSKLETSPDGFQNHIVFTFFNGESYGYSGSQRFVQDISTPFECKDHEYNSLCGSYTSCSNPCFIFDDFKNITMNNIKGIIELNQLACEGCKNNLNYYIHVDDKDNKENIELINLILNVAGGNNPSPSTSQVNSKDRELNDINISVKDDDNHHDINIKEKREGELSNYSIKAAYEGLSENLGLPPSSAQSFLKKNRNIPAVVISDFQTEFTNEYYHNTWDMDMGEKFKNGIGYDNSICKTANIIAKSLWLYAQNKNNINEIPVSLEVDCEYINDLMTCLTYNLTACDLGYRLLNSNVYLTSDYTYGTETYTHYSGVYNTQSLHGNINVNRNYDSWITNFALFNITGFKTDQKCQHVDNCTLVEHPNYDKLNENEKNYIQNKPYSYRDVQCINGYCVKGRVHTHPAYGTGINYDIDKDLFTIVDNKKPTWTESKWEYGLDDKVTIFYVITPYIQYFELFIGVLSIILTIIGFSCDSEWFTNIMKQNVGNSVYPKLLNSTSEIGSQSNTVTATIYRIETVEDFENFKTSKLSGHYTLIIPPILVNKKNFKELESMNNVAGVIVLYDDSDGLPYSPDKECPNCEYGLYSGEEREHYKWNKYGDGLLYEYFKFPIFATSKYHDEEGVAAIIKAASYNKNKNYKNYPLYAVKLNAFMYAAKDSETCLARSDHCDPIGGNSVWSTFSKTIDPNDGKKIIIVSSQLDGNSFFHDFTAGANSQIGGTVTNLAIADALSKSEVSPAEFQNHIVFTFFSGEAYGYSGSQRFVKDISSYKCLSKNKTAEVCSEHSACQNPCMYVDDFKNITLNNIKGIVELNQLTCSGCSDINNPNYYMHVDDENDTDTLKLVNLISSVNEAYKNEKTISFNDDNESINSNNNNTDSNNKSKRQNSYSYNIKPAWEGLNSNLGLPPASAQSFLKKKKMPAVVISDFQKEFTNPFYHSSFDVGGKNATYDGTLCKTADIVAKALWLYAQNKDDISLIPSSVKADCKYVNDLMYCLTEEIGCELVNGLVNSNAVNDKFTNNFTTFSHYAGVFNDNSFKGTINANRNFNAWVANFAILRSTGRNTTFECVEVKNCTKQFVPESERNKTDNLPNSLKNYQCVSGYCIEGRVYSHPAYGIGLEYDAENESFYVVDKNLPTWTESRWNESFLTILITTSKTFQYLELFIGILFIILTVAGYYFIKNYTKKTLKIA</sequence>
<dbReference type="InterPro" id="IPR008710">
    <property type="entry name" value="Nicastrin"/>
</dbReference>
<gene>
    <name evidence="14" type="ORF">BCR32DRAFT_294059</name>
</gene>
<evidence type="ECO:0000313" key="15">
    <source>
        <dbReference type="Proteomes" id="UP000193944"/>
    </source>
</evidence>
<dbReference type="Proteomes" id="UP000193944">
    <property type="component" value="Unassembled WGS sequence"/>
</dbReference>
<dbReference type="OrthoDB" id="10265862at2759"/>
<dbReference type="Pfam" id="PF05450">
    <property type="entry name" value="Nicastrin"/>
    <property type="match status" value="4"/>
</dbReference>
<dbReference type="Gene3D" id="3.40.630.10">
    <property type="entry name" value="Zn peptidases"/>
    <property type="match status" value="2"/>
</dbReference>
<evidence type="ECO:0000256" key="5">
    <source>
        <dbReference type="ARBA" id="ARBA00022729"/>
    </source>
</evidence>
<feature type="domain" description="Nicastrin small lobe" evidence="13">
    <location>
        <begin position="41"/>
        <end position="202"/>
    </location>
</feature>